<feature type="non-terminal residue" evidence="2">
    <location>
        <position position="1"/>
    </location>
</feature>
<dbReference type="AlphaFoldDB" id="A0AAD8PRW0"/>
<organism evidence="2 3">
    <name type="scientific">Colletotrichum navitas</name>
    <dbReference type="NCBI Taxonomy" id="681940"/>
    <lineage>
        <taxon>Eukaryota</taxon>
        <taxon>Fungi</taxon>
        <taxon>Dikarya</taxon>
        <taxon>Ascomycota</taxon>
        <taxon>Pezizomycotina</taxon>
        <taxon>Sordariomycetes</taxon>
        <taxon>Hypocreomycetidae</taxon>
        <taxon>Glomerellales</taxon>
        <taxon>Glomerellaceae</taxon>
        <taxon>Colletotrichum</taxon>
        <taxon>Colletotrichum graminicola species complex</taxon>
    </lineage>
</organism>
<keyword evidence="3" id="KW-1185">Reference proteome</keyword>
<proteinExistence type="predicted"/>
<name>A0AAD8PRW0_9PEZI</name>
<feature type="region of interest" description="Disordered" evidence="1">
    <location>
        <begin position="65"/>
        <end position="99"/>
    </location>
</feature>
<evidence type="ECO:0000313" key="2">
    <source>
        <dbReference type="EMBL" id="KAK1574640.1"/>
    </source>
</evidence>
<sequence>IVRSEEGSVPGRLGKKEWRDRRRRGLRADFKVKKLKLDGKCLMFEDGIRELRALGGAVRLRRRLDSRNADTGKPGNDLGTGPTGSELVRRDLGGVQCLQ</sequence>
<dbReference type="RefSeq" id="XP_060410138.1">
    <property type="nucleotide sequence ID" value="XM_060555554.1"/>
</dbReference>
<gene>
    <name evidence="2" type="ORF">LY79DRAFT_523592</name>
</gene>
<protein>
    <submittedName>
        <fullName evidence="2">Uncharacterized protein</fullName>
    </submittedName>
</protein>
<evidence type="ECO:0000256" key="1">
    <source>
        <dbReference type="SAM" id="MobiDB-lite"/>
    </source>
</evidence>
<comment type="caution">
    <text evidence="2">The sequence shown here is derived from an EMBL/GenBank/DDBJ whole genome shotgun (WGS) entry which is preliminary data.</text>
</comment>
<evidence type="ECO:0000313" key="3">
    <source>
        <dbReference type="Proteomes" id="UP001230504"/>
    </source>
</evidence>
<reference evidence="2" key="1">
    <citation type="submission" date="2021-06" db="EMBL/GenBank/DDBJ databases">
        <title>Comparative genomics, transcriptomics and evolutionary studies reveal genomic signatures of adaptation to plant cell wall in hemibiotrophic fungi.</title>
        <authorList>
            <consortium name="DOE Joint Genome Institute"/>
            <person name="Baroncelli R."/>
            <person name="Diaz J.F."/>
            <person name="Benocci T."/>
            <person name="Peng M."/>
            <person name="Battaglia E."/>
            <person name="Haridas S."/>
            <person name="Andreopoulos W."/>
            <person name="Labutti K."/>
            <person name="Pangilinan J."/>
            <person name="Floch G.L."/>
            <person name="Makela M.R."/>
            <person name="Henrissat B."/>
            <person name="Grigoriev I.V."/>
            <person name="Crouch J.A."/>
            <person name="De Vries R.P."/>
            <person name="Sukno S.A."/>
            <person name="Thon M.R."/>
        </authorList>
    </citation>
    <scope>NUCLEOTIDE SEQUENCE</scope>
    <source>
        <strain evidence="2">CBS 125086</strain>
    </source>
</reference>
<accession>A0AAD8PRW0</accession>
<dbReference type="Proteomes" id="UP001230504">
    <property type="component" value="Unassembled WGS sequence"/>
</dbReference>
<dbReference type="EMBL" id="JAHLJV010000073">
    <property type="protein sequence ID" value="KAK1574640.1"/>
    <property type="molecule type" value="Genomic_DNA"/>
</dbReference>
<dbReference type="GeneID" id="85439794"/>